<dbReference type="RefSeq" id="WP_146957893.1">
    <property type="nucleotide sequence ID" value="NZ_CP042467.1"/>
</dbReference>
<dbReference type="InterPro" id="IPR004155">
    <property type="entry name" value="PBS_lyase_HEAT"/>
</dbReference>
<dbReference type="Proteomes" id="UP000321595">
    <property type="component" value="Chromosome"/>
</dbReference>
<evidence type="ECO:0008006" key="3">
    <source>
        <dbReference type="Google" id="ProtNLM"/>
    </source>
</evidence>
<reference evidence="1 2" key="1">
    <citation type="submission" date="2019-08" db="EMBL/GenBank/DDBJ databases">
        <authorList>
            <person name="Liang Q."/>
        </authorList>
    </citation>
    <scope>NUCLEOTIDE SEQUENCE [LARGE SCALE GENOMIC DNA]</scope>
    <source>
        <strain evidence="1 2">V1718</strain>
    </source>
</reference>
<organism evidence="1 2">
    <name type="scientific">Microvenator marinus</name>
    <dbReference type="NCBI Taxonomy" id="2600177"/>
    <lineage>
        <taxon>Bacteria</taxon>
        <taxon>Deltaproteobacteria</taxon>
        <taxon>Bradymonadales</taxon>
        <taxon>Microvenatoraceae</taxon>
        <taxon>Microvenator</taxon>
    </lineage>
</organism>
<dbReference type="SMART" id="SM00567">
    <property type="entry name" value="EZ_HEAT"/>
    <property type="match status" value="3"/>
</dbReference>
<dbReference type="InterPro" id="IPR016024">
    <property type="entry name" value="ARM-type_fold"/>
</dbReference>
<dbReference type="SUPFAM" id="SSF48371">
    <property type="entry name" value="ARM repeat"/>
    <property type="match status" value="1"/>
</dbReference>
<dbReference type="EMBL" id="CP042467">
    <property type="protein sequence ID" value="QED26449.1"/>
    <property type="molecule type" value="Genomic_DNA"/>
</dbReference>
<proteinExistence type="predicted"/>
<name>A0A5B8XSP0_9DELT</name>
<evidence type="ECO:0000313" key="1">
    <source>
        <dbReference type="EMBL" id="QED26449.1"/>
    </source>
</evidence>
<dbReference type="OrthoDB" id="5526145at2"/>
<dbReference type="Gene3D" id="1.25.10.10">
    <property type="entry name" value="Leucine-rich Repeat Variant"/>
    <property type="match status" value="2"/>
</dbReference>
<dbReference type="InterPro" id="IPR011989">
    <property type="entry name" value="ARM-like"/>
</dbReference>
<dbReference type="KEGG" id="bbae:FRD01_04135"/>
<sequence length="354" mass="39496">MSIYREAIEPIGNSEARRRELVRLGRSLDSAQSTTLLLDAFSDPYPPVRHAAASLLGEFMAPSIEERVVERLESGEEEERTAACIALNSDGVSRLGVQALEAATHDASADVRYHALVSLHRFDPANVQEIVSRLVSDESDPAILVVCAQMISEKGWPWLEQLVKVREGLKGVDRFQLSFSLARLRGQHHVKLPPELSESVSQDLVGHLKDEATSRAAIQGLVYLGASKAVEPLRKIAKGWLLHPIIRVDAAIALFQLGDEEGSRLWQKHLQGRRKDARGWAIARAGELKVTEFREFVEREAVSDTYHSETALISLSHYDDEAAWRVIETRARESADTETRELAHQLLRGRTHAL</sequence>
<gene>
    <name evidence="1" type="ORF">FRD01_04135</name>
</gene>
<protein>
    <recommendedName>
        <fullName evidence="3">HEAT repeat domain-containing protein</fullName>
    </recommendedName>
</protein>
<keyword evidence="2" id="KW-1185">Reference proteome</keyword>
<dbReference type="AlphaFoldDB" id="A0A5B8XSP0"/>
<accession>A0A5B8XSP0</accession>
<evidence type="ECO:0000313" key="2">
    <source>
        <dbReference type="Proteomes" id="UP000321595"/>
    </source>
</evidence>